<reference evidence="2 3" key="1">
    <citation type="submission" date="2019-09" db="EMBL/GenBank/DDBJ databases">
        <title>Genome sequencing of strain KACC 19322.</title>
        <authorList>
            <person name="Heo J."/>
            <person name="Kim S.-J."/>
            <person name="Kim J.-S."/>
            <person name="Hong S.-B."/>
            <person name="Kwon S.-W."/>
        </authorList>
    </citation>
    <scope>NUCLEOTIDE SEQUENCE [LARGE SCALE GENOMIC DNA]</scope>
    <source>
        <strain evidence="2 3">KACC 19322</strain>
    </source>
</reference>
<dbReference type="SUPFAM" id="SSF56601">
    <property type="entry name" value="beta-lactamase/transpeptidase-like"/>
    <property type="match status" value="1"/>
</dbReference>
<organism evidence="2 3">
    <name type="scientific">Protaetiibacter larvae</name>
    <dbReference type="NCBI Taxonomy" id="2592654"/>
    <lineage>
        <taxon>Bacteria</taxon>
        <taxon>Bacillati</taxon>
        <taxon>Actinomycetota</taxon>
        <taxon>Actinomycetes</taxon>
        <taxon>Micrococcales</taxon>
        <taxon>Microbacteriaceae</taxon>
        <taxon>Protaetiibacter</taxon>
    </lineage>
</organism>
<keyword evidence="3" id="KW-1185">Reference proteome</keyword>
<gene>
    <name evidence="2" type="ORF">FLP23_03165</name>
</gene>
<dbReference type="KEGG" id="lyk:FLP23_03165"/>
<dbReference type="AlphaFoldDB" id="A0A5C1Y839"/>
<dbReference type="InterPro" id="IPR012338">
    <property type="entry name" value="Beta-lactam/transpept-like"/>
</dbReference>
<feature type="domain" description="Beta-lactamase-related" evidence="1">
    <location>
        <begin position="42"/>
        <end position="349"/>
    </location>
</feature>
<proteinExistence type="predicted"/>
<dbReference type="InterPro" id="IPR001466">
    <property type="entry name" value="Beta-lactam-related"/>
</dbReference>
<evidence type="ECO:0000313" key="3">
    <source>
        <dbReference type="Proteomes" id="UP000322159"/>
    </source>
</evidence>
<protein>
    <submittedName>
        <fullName evidence="2">Beta-lactamase family protein</fullName>
    </submittedName>
</protein>
<dbReference type="EMBL" id="CP043504">
    <property type="protein sequence ID" value="QEO09102.1"/>
    <property type="molecule type" value="Genomic_DNA"/>
</dbReference>
<dbReference type="PANTHER" id="PTHR46825">
    <property type="entry name" value="D-ALANYL-D-ALANINE-CARBOXYPEPTIDASE/ENDOPEPTIDASE AMPH"/>
    <property type="match status" value="1"/>
</dbReference>
<dbReference type="PANTHER" id="PTHR46825:SF9">
    <property type="entry name" value="BETA-LACTAMASE-RELATED DOMAIN-CONTAINING PROTEIN"/>
    <property type="match status" value="1"/>
</dbReference>
<evidence type="ECO:0000259" key="1">
    <source>
        <dbReference type="Pfam" id="PF00144"/>
    </source>
</evidence>
<dbReference type="Proteomes" id="UP000322159">
    <property type="component" value="Chromosome"/>
</dbReference>
<dbReference type="Pfam" id="PF00144">
    <property type="entry name" value="Beta-lactamase"/>
    <property type="match status" value="1"/>
</dbReference>
<sequence length="485" mass="51014">MRRSGRDAADGSQRRGRMTHRTLAARLAAALADELAPRVPERTPGQAWGVFDGERLVRVHGEGDAARDPGGTAFRIASCTKSFTAAAALLLADDGVLDLDEPLAEALDVPLRILGDAEHGGDHGGGPAPTVRDALAMRAGFPTDDPWADRQESLDDAAFARMLGAGVRTIWPAGIRFEYSNLGYAIVGRIIGLRAGMPYRRVVETRLLEPLGLTGTGFEATATAIRGHRRGPDGWEQLPFSGPGAFSPIGGLFSTVADLTRWAGALAGSDAAGVLPDGLGERMQRPETRVVDGPAGAGEWYGLGLTIRTDPAGRRLIGHSGGYPGFAARMEWEAGSRVGAVAFENAGYTGLAIPVRAAFDAVLPPTAGEWRSPDAPGYPAWPETVAAAERVRDALAGGALPDRALLDDCVDADAPLDRRASALAELIAEIGGVEELGGLEHRTPAHAAWVMRGPRGGIRCELLMTPLAETRVQRLHLALEQPTAG</sequence>
<accession>A0A5C1Y839</accession>
<dbReference type="InterPro" id="IPR050491">
    <property type="entry name" value="AmpC-like"/>
</dbReference>
<name>A0A5C1Y839_9MICO</name>
<dbReference type="OrthoDB" id="3863176at2"/>
<evidence type="ECO:0000313" key="2">
    <source>
        <dbReference type="EMBL" id="QEO09102.1"/>
    </source>
</evidence>
<dbReference type="Gene3D" id="3.40.710.10">
    <property type="entry name" value="DD-peptidase/beta-lactamase superfamily"/>
    <property type="match status" value="1"/>
</dbReference>